<dbReference type="OrthoDB" id="202537at2759"/>
<evidence type="ECO:0000259" key="7">
    <source>
        <dbReference type="Pfam" id="PF08244"/>
    </source>
</evidence>
<dbReference type="GO" id="GO:0004553">
    <property type="term" value="F:hydrolase activity, hydrolyzing O-glycosyl compounds"/>
    <property type="evidence" value="ECO:0007669"/>
    <property type="project" value="InterPro"/>
</dbReference>
<evidence type="ECO:0000256" key="5">
    <source>
        <dbReference type="SAM" id="SignalP"/>
    </source>
</evidence>
<dbReference type="InterPro" id="IPR013148">
    <property type="entry name" value="Glyco_hydro_32_N"/>
</dbReference>
<dbReference type="InterPro" id="IPR013320">
    <property type="entry name" value="ConA-like_dom_sf"/>
</dbReference>
<dbReference type="PROSITE" id="PS00609">
    <property type="entry name" value="GLYCOSYL_HYDROL_F32"/>
    <property type="match status" value="1"/>
</dbReference>
<dbReference type="FunCoup" id="A0A0D2WTA1">
    <property type="interactions" value="77"/>
</dbReference>
<reference evidence="9" key="1">
    <citation type="submission" date="2011-02" db="EMBL/GenBank/DDBJ databases">
        <title>The Genome Sequence of Capsaspora owczarzaki ATCC 30864.</title>
        <authorList>
            <person name="Russ C."/>
            <person name="Cuomo C."/>
            <person name="Burger G."/>
            <person name="Gray M.W."/>
            <person name="Holland P.W.H."/>
            <person name="King N."/>
            <person name="Lang F.B.F."/>
            <person name="Roger A.J."/>
            <person name="Ruiz-Trillo I."/>
            <person name="Young S.K."/>
            <person name="Zeng Q."/>
            <person name="Gargeya S."/>
            <person name="Alvarado L."/>
            <person name="Berlin A."/>
            <person name="Chapman S.B."/>
            <person name="Chen Z."/>
            <person name="Freedman E."/>
            <person name="Gellesch M."/>
            <person name="Goldberg J."/>
            <person name="Griggs A."/>
            <person name="Gujja S."/>
            <person name="Heilman E."/>
            <person name="Heiman D."/>
            <person name="Howarth C."/>
            <person name="Mehta T."/>
            <person name="Neiman D."/>
            <person name="Pearson M."/>
            <person name="Roberts A."/>
            <person name="Saif S."/>
            <person name="Shea T."/>
            <person name="Shenoy N."/>
            <person name="Sisk P."/>
            <person name="Stolte C."/>
            <person name="Sykes S."/>
            <person name="White J."/>
            <person name="Yandava C."/>
            <person name="Haas B."/>
            <person name="Nusbaum C."/>
            <person name="Birren B."/>
        </authorList>
    </citation>
    <scope>NUCLEOTIDE SEQUENCE</scope>
    <source>
        <strain evidence="9">ATCC 30864</strain>
    </source>
</reference>
<feature type="domain" description="Glycosyl hydrolase family 32 N-terminal" evidence="6">
    <location>
        <begin position="35"/>
        <end position="351"/>
    </location>
</feature>
<dbReference type="Proteomes" id="UP000008743">
    <property type="component" value="Unassembled WGS sequence"/>
</dbReference>
<dbReference type="InParanoid" id="A0A0D2WTA1"/>
<dbReference type="STRING" id="595528.A0A0D2WTA1"/>
<dbReference type="Gene3D" id="2.115.10.20">
    <property type="entry name" value="Glycosyl hydrolase domain, family 43"/>
    <property type="match status" value="1"/>
</dbReference>
<evidence type="ECO:0000256" key="3">
    <source>
        <dbReference type="ARBA" id="ARBA00023295"/>
    </source>
</evidence>
<evidence type="ECO:0000256" key="1">
    <source>
        <dbReference type="ARBA" id="ARBA00009902"/>
    </source>
</evidence>
<keyword evidence="3 4" id="KW-0326">Glycosidase</keyword>
<dbReference type="Gene3D" id="2.60.120.560">
    <property type="entry name" value="Exo-inulinase, domain 1"/>
    <property type="match status" value="1"/>
</dbReference>
<dbReference type="EMBL" id="KE346368">
    <property type="protein sequence ID" value="KJE94858.1"/>
    <property type="molecule type" value="Genomic_DNA"/>
</dbReference>
<evidence type="ECO:0000313" key="9">
    <source>
        <dbReference type="Proteomes" id="UP000008743"/>
    </source>
</evidence>
<feature type="chain" id="PRO_5002254781" description="Beta-fructofuranosidase" evidence="5">
    <location>
        <begin position="20"/>
        <end position="568"/>
    </location>
</feature>
<feature type="domain" description="Glycosyl hydrolase family 32 C-terminal" evidence="7">
    <location>
        <begin position="422"/>
        <end position="557"/>
    </location>
</feature>
<proteinExistence type="inferred from homology"/>
<feature type="signal peptide" evidence="5">
    <location>
        <begin position="1"/>
        <end position="19"/>
    </location>
</feature>
<dbReference type="InterPro" id="IPR018053">
    <property type="entry name" value="Glyco_hydro_32_AS"/>
</dbReference>
<accession>A0A0D2WTA1</accession>
<protein>
    <recommendedName>
        <fullName evidence="10">Beta-fructofuranosidase</fullName>
    </recommendedName>
</protein>
<dbReference type="Pfam" id="PF08244">
    <property type="entry name" value="Glyco_hydro_32C"/>
    <property type="match status" value="1"/>
</dbReference>
<dbReference type="GO" id="GO:0005975">
    <property type="term" value="P:carbohydrate metabolic process"/>
    <property type="evidence" value="ECO:0007669"/>
    <property type="project" value="InterPro"/>
</dbReference>
<name>A0A0D2WTA1_CAPO3</name>
<dbReference type="CDD" id="cd18624">
    <property type="entry name" value="GH32_Fruct1-like"/>
    <property type="match status" value="1"/>
</dbReference>
<keyword evidence="9" id="KW-1185">Reference proteome</keyword>
<dbReference type="SMART" id="SM00640">
    <property type="entry name" value="Glyco_32"/>
    <property type="match status" value="1"/>
</dbReference>
<dbReference type="SUPFAM" id="SSF49899">
    <property type="entry name" value="Concanavalin A-like lectins/glucanases"/>
    <property type="match status" value="1"/>
</dbReference>
<dbReference type="InterPro" id="IPR023296">
    <property type="entry name" value="Glyco_hydro_beta-prop_sf"/>
</dbReference>
<keyword evidence="2 4" id="KW-0378">Hydrolase</keyword>
<gene>
    <name evidence="8" type="ORF">CAOG_008888</name>
</gene>
<dbReference type="eggNOG" id="KOG0228">
    <property type="taxonomic scope" value="Eukaryota"/>
</dbReference>
<dbReference type="PhylomeDB" id="A0A0D2WTA1"/>
<evidence type="ECO:0000256" key="2">
    <source>
        <dbReference type="ARBA" id="ARBA00022801"/>
    </source>
</evidence>
<dbReference type="RefSeq" id="XP_011270550.1">
    <property type="nucleotide sequence ID" value="XM_011272248.1"/>
</dbReference>
<comment type="similarity">
    <text evidence="1 4">Belongs to the glycosyl hydrolase 32 family.</text>
</comment>
<organism evidence="8 9">
    <name type="scientific">Capsaspora owczarzaki (strain ATCC 30864)</name>
    <dbReference type="NCBI Taxonomy" id="595528"/>
    <lineage>
        <taxon>Eukaryota</taxon>
        <taxon>Filasterea</taxon>
        <taxon>Capsaspora</taxon>
    </lineage>
</organism>
<keyword evidence="5" id="KW-0732">Signal</keyword>
<sequence length="568" mass="63716">MKLLPWLVVLLLAITAAAGGRCASAEYVEQRPGYHFTPQEGWMNDPNGPMYINGFYHLFYQCNPFNPWWYEIHWCHAISTDALHWTYLPFILAPDHDYDAYGVYSGSTTIQDNGVPVIVYTGVSMNLTQTQCVAYPANMSDPYLTNWTKSANNPIITTSGLPTDIDPKNFRDPTTAWMANGQWNLLVSGGIIYPNDREGSILLFTSPPSSSLSEWKFNKILYTNNDSGGMWNCPDFFQIDRSDPNSLWMLKGSIFGAYDAWSTLKYNQAQQVVELVSPSMGGGQFQYIDIGPSYYASKSFFDPNIGKQVLIGWLQEEENTTYSQARGWVGAYTLPRVVSLDTDNVSVVFTPHPNVVSLRDDNFNATCISLIPGFPSRIPLISDQLELIFRLQLPYPLSSDSIKRTRPSSKLLERYNIVAPDDTLVYGLNVRASNEDEEFTPMFFAIDPSGLSEEAVRLADPNDPFIATFAITRLNSSQAQHGSNTTIYGNFKVTRPQTHLIEFDMHVFIDHSVIEAYVQGGRLCASARVYPSREDSMFVEIFSDQAVVGEIVSLSSWRMLDSMPPSGP</sequence>
<dbReference type="AlphaFoldDB" id="A0A0D2WTA1"/>
<evidence type="ECO:0000313" key="8">
    <source>
        <dbReference type="EMBL" id="KJE94858.1"/>
    </source>
</evidence>
<dbReference type="SUPFAM" id="SSF75005">
    <property type="entry name" value="Arabinanase/levansucrase/invertase"/>
    <property type="match status" value="1"/>
</dbReference>
<evidence type="ECO:0000256" key="4">
    <source>
        <dbReference type="RuleBase" id="RU362110"/>
    </source>
</evidence>
<dbReference type="InterPro" id="IPR001362">
    <property type="entry name" value="Glyco_hydro_32"/>
</dbReference>
<evidence type="ECO:0000259" key="6">
    <source>
        <dbReference type="Pfam" id="PF00251"/>
    </source>
</evidence>
<dbReference type="InterPro" id="IPR050551">
    <property type="entry name" value="Fructan_Metab_Enzymes"/>
</dbReference>
<dbReference type="InterPro" id="IPR013189">
    <property type="entry name" value="Glyco_hydro_32_C"/>
</dbReference>
<dbReference type="Pfam" id="PF00251">
    <property type="entry name" value="Glyco_hydro_32N"/>
    <property type="match status" value="1"/>
</dbReference>
<dbReference type="PANTHER" id="PTHR31953">
    <property type="entry name" value="BETA-FRUCTOFURANOSIDASE, INSOLUBLE ISOENZYME CWINV1-RELATED"/>
    <property type="match status" value="1"/>
</dbReference>
<evidence type="ECO:0008006" key="10">
    <source>
        <dbReference type="Google" id="ProtNLM"/>
    </source>
</evidence>